<dbReference type="EC" id="3.4.-.-" evidence="6"/>
<dbReference type="AlphaFoldDB" id="A0A3G6J333"/>
<dbReference type="PANTHER" id="PTHR47359:SF3">
    <property type="entry name" value="NLP_P60 DOMAIN-CONTAINING PROTEIN-RELATED"/>
    <property type="match status" value="1"/>
</dbReference>
<keyword evidence="7" id="KW-1185">Reference proteome</keyword>
<comment type="similarity">
    <text evidence="1">Belongs to the peptidase C40 family.</text>
</comment>
<keyword evidence="2" id="KW-0645">Protease</keyword>
<dbReference type="GO" id="GO:0008234">
    <property type="term" value="F:cysteine-type peptidase activity"/>
    <property type="evidence" value="ECO:0007669"/>
    <property type="project" value="UniProtKB-KW"/>
</dbReference>
<dbReference type="SUPFAM" id="SSF54001">
    <property type="entry name" value="Cysteine proteinases"/>
    <property type="match status" value="1"/>
</dbReference>
<evidence type="ECO:0000256" key="3">
    <source>
        <dbReference type="ARBA" id="ARBA00022801"/>
    </source>
</evidence>
<dbReference type="GO" id="GO:0006508">
    <property type="term" value="P:proteolysis"/>
    <property type="evidence" value="ECO:0007669"/>
    <property type="project" value="UniProtKB-KW"/>
</dbReference>
<protein>
    <submittedName>
        <fullName evidence="6">Putative endopeptidase p60</fullName>
        <ecNumber evidence="6">3.4.-.-</ecNumber>
    </submittedName>
</protein>
<dbReference type="PROSITE" id="PS51935">
    <property type="entry name" value="NLPC_P60"/>
    <property type="match status" value="1"/>
</dbReference>
<keyword evidence="3 6" id="KW-0378">Hydrolase</keyword>
<dbReference type="InterPro" id="IPR000064">
    <property type="entry name" value="NLP_P60_dom"/>
</dbReference>
<evidence type="ECO:0000313" key="6">
    <source>
        <dbReference type="EMBL" id="AZA10820.1"/>
    </source>
</evidence>
<evidence type="ECO:0000313" key="7">
    <source>
        <dbReference type="Proteomes" id="UP000271587"/>
    </source>
</evidence>
<dbReference type="Gene3D" id="3.90.1720.10">
    <property type="entry name" value="endopeptidase domain like (from Nostoc punctiforme)"/>
    <property type="match status" value="1"/>
</dbReference>
<dbReference type="RefSeq" id="WP_123933307.1">
    <property type="nucleotide sequence ID" value="NZ_CP033897.1"/>
</dbReference>
<dbReference type="PANTHER" id="PTHR47359">
    <property type="entry name" value="PEPTIDOGLYCAN DL-ENDOPEPTIDASE CWLO"/>
    <property type="match status" value="1"/>
</dbReference>
<reference evidence="6 7" key="1">
    <citation type="submission" date="2018-11" db="EMBL/GenBank/DDBJ databases">
        <authorList>
            <person name="Kleinhagauer T."/>
            <person name="Glaeser S.P."/>
            <person name="Spergser J."/>
            <person name="Ruckert C."/>
            <person name="Kaempfer P."/>
            <person name="Busse H.-J."/>
        </authorList>
    </citation>
    <scope>NUCLEOTIDE SEQUENCE [LARGE SCALE GENOMIC DNA]</scope>
    <source>
        <strain evidence="6 7">W8</strain>
    </source>
</reference>
<dbReference type="EMBL" id="CP033897">
    <property type="protein sequence ID" value="AZA10820.1"/>
    <property type="molecule type" value="Genomic_DNA"/>
</dbReference>
<dbReference type="KEGG" id="cgk:CGERO_02480"/>
<evidence type="ECO:0000256" key="4">
    <source>
        <dbReference type="ARBA" id="ARBA00022807"/>
    </source>
</evidence>
<keyword evidence="4" id="KW-0788">Thiol protease</keyword>
<sequence length="283" mass="30198">MIPFSAGITMLKALTPQMGGVHLPSPVAFSSAQPLASIVGQVATLPQQAQLLGADIRTVERIVERAKPEFESIAQDIAGLAQQFLQEAAVYLPKVFSPNPAVALRASTHLASLPGIYVEAAYRRLEEAQHTLESDTATLQAIAAGTEPEHSGDYAATIISGEGEATPEERARGQRALAAAKSQLGTPYVWGGTQPGGFDCSGFTSYSWRQAGVELPRLAEHQNVGKQISQDQLIEGDLLVWDGHVAMYAGNGQIIEAGDPVQMSPLRTTNMGMPFKGYYRPQA</sequence>
<evidence type="ECO:0000256" key="1">
    <source>
        <dbReference type="ARBA" id="ARBA00007074"/>
    </source>
</evidence>
<proteinExistence type="inferred from homology"/>
<dbReference type="InterPro" id="IPR038765">
    <property type="entry name" value="Papain-like_cys_pep_sf"/>
</dbReference>
<dbReference type="Proteomes" id="UP000271587">
    <property type="component" value="Chromosome"/>
</dbReference>
<dbReference type="InterPro" id="IPR051794">
    <property type="entry name" value="PG_Endopeptidase_C40"/>
</dbReference>
<dbReference type="OrthoDB" id="5177647at2"/>
<evidence type="ECO:0000256" key="2">
    <source>
        <dbReference type="ARBA" id="ARBA00022670"/>
    </source>
</evidence>
<dbReference type="Pfam" id="PF00877">
    <property type="entry name" value="NLPC_P60"/>
    <property type="match status" value="1"/>
</dbReference>
<name>A0A3G6J333_9CORY</name>
<accession>A0A3G6J333</accession>
<evidence type="ECO:0000259" key="5">
    <source>
        <dbReference type="PROSITE" id="PS51935"/>
    </source>
</evidence>
<gene>
    <name evidence="6" type="primary">iap</name>
    <name evidence="6" type="ORF">CGERO_02480</name>
</gene>
<feature type="domain" description="NlpC/P60" evidence="5">
    <location>
        <begin position="170"/>
        <end position="283"/>
    </location>
</feature>
<organism evidence="6 7">
    <name type="scientific">Corynebacterium gerontici</name>
    <dbReference type="NCBI Taxonomy" id="2079234"/>
    <lineage>
        <taxon>Bacteria</taxon>
        <taxon>Bacillati</taxon>
        <taxon>Actinomycetota</taxon>
        <taxon>Actinomycetes</taxon>
        <taxon>Mycobacteriales</taxon>
        <taxon>Corynebacteriaceae</taxon>
        <taxon>Corynebacterium</taxon>
    </lineage>
</organism>